<dbReference type="SMART" id="SM00336">
    <property type="entry name" value="BBOX"/>
    <property type="match status" value="1"/>
</dbReference>
<dbReference type="PANTHER" id="PTHR24103">
    <property type="entry name" value="E3 UBIQUITIN-PROTEIN LIGASE TRIM"/>
    <property type="match status" value="1"/>
</dbReference>
<gene>
    <name evidence="1" type="ORF">GSONMT00020433001</name>
</gene>
<dbReference type="SUPFAM" id="SSF57850">
    <property type="entry name" value="RING/U-box"/>
    <property type="match status" value="1"/>
</dbReference>
<dbReference type="Gene3D" id="3.30.160.60">
    <property type="entry name" value="Classic Zinc Finger"/>
    <property type="match status" value="1"/>
</dbReference>
<dbReference type="CDD" id="cd19762">
    <property type="entry name" value="Bbox2_TRIM7-like"/>
    <property type="match status" value="1"/>
</dbReference>
<dbReference type="SUPFAM" id="SSF57845">
    <property type="entry name" value="B-box zinc-binding domain"/>
    <property type="match status" value="1"/>
</dbReference>
<dbReference type="PRINTS" id="PR01407">
    <property type="entry name" value="BUTYPHLNCDUF"/>
</dbReference>
<name>A0A060XEU4_ONCMY</name>
<dbReference type="InterPro" id="IPR013320">
    <property type="entry name" value="ConA-like_dom_sf"/>
</dbReference>
<dbReference type="Gene3D" id="2.60.120.920">
    <property type="match status" value="1"/>
</dbReference>
<evidence type="ECO:0008006" key="3">
    <source>
        <dbReference type="Google" id="ProtNLM"/>
    </source>
</evidence>
<dbReference type="GO" id="GO:0008270">
    <property type="term" value="F:zinc ion binding"/>
    <property type="evidence" value="ECO:0007669"/>
    <property type="project" value="InterPro"/>
</dbReference>
<dbReference type="InterPro" id="IPR017907">
    <property type="entry name" value="Znf_RING_CS"/>
</dbReference>
<proteinExistence type="predicted"/>
<dbReference type="InterPro" id="IPR043136">
    <property type="entry name" value="B30.2/SPRY_sf"/>
</dbReference>
<dbReference type="EMBL" id="FR905278">
    <property type="protein sequence ID" value="CDQ77991.1"/>
    <property type="molecule type" value="Genomic_DNA"/>
</dbReference>
<dbReference type="Pfam" id="PF13445">
    <property type="entry name" value="zf-RING_UBOX"/>
    <property type="match status" value="1"/>
</dbReference>
<dbReference type="PROSITE" id="PS00518">
    <property type="entry name" value="ZF_RING_1"/>
    <property type="match status" value="1"/>
</dbReference>
<reference evidence="1" key="1">
    <citation type="journal article" date="2014" name="Nat. Commun.">
        <title>The rainbow trout genome provides novel insights into evolution after whole-genome duplication in vertebrates.</title>
        <authorList>
            <person name="Berthelot C."/>
            <person name="Brunet F."/>
            <person name="Chalopin D."/>
            <person name="Juanchich A."/>
            <person name="Bernard M."/>
            <person name="Noel B."/>
            <person name="Bento P."/>
            <person name="Da Silva C."/>
            <person name="Labadie K."/>
            <person name="Alberti A."/>
            <person name="Aury J.M."/>
            <person name="Louis A."/>
            <person name="Dehais P."/>
            <person name="Bardou P."/>
            <person name="Montfort J."/>
            <person name="Klopp C."/>
            <person name="Cabau C."/>
            <person name="Gaspin C."/>
            <person name="Thorgaard G.H."/>
            <person name="Boussaha M."/>
            <person name="Quillet E."/>
            <person name="Guyomard R."/>
            <person name="Galiana D."/>
            <person name="Bobe J."/>
            <person name="Volff J.N."/>
            <person name="Genet C."/>
            <person name="Wincker P."/>
            <person name="Jaillon O."/>
            <person name="Roest Crollius H."/>
            <person name="Guiguen Y."/>
        </authorList>
    </citation>
    <scope>NUCLEOTIDE SEQUENCE [LARGE SCALE GENOMIC DNA]</scope>
</reference>
<dbReference type="InterPro" id="IPR003877">
    <property type="entry name" value="SPRY_dom"/>
</dbReference>
<dbReference type="InterPro" id="IPR001841">
    <property type="entry name" value="Znf_RING"/>
</dbReference>
<organism evidence="1 2">
    <name type="scientific">Oncorhynchus mykiss</name>
    <name type="common">Rainbow trout</name>
    <name type="synonym">Salmo gairdneri</name>
    <dbReference type="NCBI Taxonomy" id="8022"/>
    <lineage>
        <taxon>Eukaryota</taxon>
        <taxon>Metazoa</taxon>
        <taxon>Chordata</taxon>
        <taxon>Craniata</taxon>
        <taxon>Vertebrata</taxon>
        <taxon>Euteleostomi</taxon>
        <taxon>Actinopterygii</taxon>
        <taxon>Neopterygii</taxon>
        <taxon>Teleostei</taxon>
        <taxon>Protacanthopterygii</taxon>
        <taxon>Salmoniformes</taxon>
        <taxon>Salmonidae</taxon>
        <taxon>Salmoninae</taxon>
        <taxon>Oncorhynchus</taxon>
    </lineage>
</organism>
<evidence type="ECO:0000313" key="2">
    <source>
        <dbReference type="Proteomes" id="UP000193380"/>
    </source>
</evidence>
<dbReference type="PROSITE" id="PS50119">
    <property type="entry name" value="ZF_BBOX"/>
    <property type="match status" value="1"/>
</dbReference>
<dbReference type="Pfam" id="PF13765">
    <property type="entry name" value="PRY"/>
    <property type="match status" value="1"/>
</dbReference>
<reference evidence="1" key="2">
    <citation type="submission" date="2014-03" db="EMBL/GenBank/DDBJ databases">
        <authorList>
            <person name="Genoscope - CEA"/>
        </authorList>
    </citation>
    <scope>NUCLEOTIDE SEQUENCE</scope>
</reference>
<accession>A0A060XEU4</accession>
<evidence type="ECO:0000313" key="1">
    <source>
        <dbReference type="EMBL" id="CDQ77991.1"/>
    </source>
</evidence>
<dbReference type="STRING" id="8022.A0A060XEU4"/>
<dbReference type="SMART" id="SM00184">
    <property type="entry name" value="RING"/>
    <property type="match status" value="1"/>
</dbReference>
<dbReference type="InterPro" id="IPR000315">
    <property type="entry name" value="Znf_B-box"/>
</dbReference>
<dbReference type="Pfam" id="PF00622">
    <property type="entry name" value="SPRY"/>
    <property type="match status" value="1"/>
</dbReference>
<dbReference type="Proteomes" id="UP000193380">
    <property type="component" value="Unassembled WGS sequence"/>
</dbReference>
<dbReference type="InterPro" id="IPR006574">
    <property type="entry name" value="PRY"/>
</dbReference>
<dbReference type="InterPro" id="IPR001870">
    <property type="entry name" value="B30.2/SPRY"/>
</dbReference>
<dbReference type="PROSITE" id="PS50188">
    <property type="entry name" value="B302_SPRY"/>
    <property type="match status" value="1"/>
</dbReference>
<dbReference type="Gene3D" id="3.30.40.10">
    <property type="entry name" value="Zinc/RING finger domain, C3HC4 (zinc finger)"/>
    <property type="match status" value="1"/>
</dbReference>
<dbReference type="InterPro" id="IPR003879">
    <property type="entry name" value="Butyrophylin_SPRY"/>
</dbReference>
<dbReference type="InterPro" id="IPR027370">
    <property type="entry name" value="Znf-RING_euk"/>
</dbReference>
<dbReference type="SMART" id="SM00589">
    <property type="entry name" value="PRY"/>
    <property type="match status" value="1"/>
</dbReference>
<dbReference type="PaxDb" id="8022-A0A060XEU4"/>
<dbReference type="Pfam" id="PF00643">
    <property type="entry name" value="zf-B_box"/>
    <property type="match status" value="1"/>
</dbReference>
<dbReference type="PROSITE" id="PS50089">
    <property type="entry name" value="ZF_RING_2"/>
    <property type="match status" value="1"/>
</dbReference>
<dbReference type="AlphaFoldDB" id="A0A060XEU4"/>
<dbReference type="SUPFAM" id="SSF49899">
    <property type="entry name" value="Concanavalin A-like lectins/glucanases"/>
    <property type="match status" value="1"/>
</dbReference>
<dbReference type="InterPro" id="IPR050143">
    <property type="entry name" value="TRIM/RBCC"/>
</dbReference>
<dbReference type="InterPro" id="IPR013083">
    <property type="entry name" value="Znf_RING/FYVE/PHD"/>
</dbReference>
<sequence length="470" mass="53835">MASRRSLPEDDLSCPVCLNIFSDPVLLSCSHSFCKACLQEYWSLRGFQECPVCREVISMGNPLCNRALKNLCEAVLKERSQNVSDGSEVLCSLHGEKLKLFCMEDQEPICVVCRDSRKHKKHDCIPIQEAVQEHKVKLKTVLNPLKDKLRLLNEIKLTCYKTAKHIKIQAQYTERQIKEQFKELYQFLREEEATRIDAVRMEEVRKSHGMKNKIIEMNRKISSLSDTIKAIEQQLRVEDVSFLQNYKASVKRAQHPLPDAERVSGALIEVAKHLGNLQFRVWVKMQGIVHYTPVILDPNTAGTCLILSEDLTSLRDADRALQLPDNPERIDGCVLGSEGFNSGTHSWDIENLDGHYWAVGVTTMHANRPNNCSGMPNESWGIWTTCGVYLEMSPQPNLHNLTVDHFPQKMRVHLDWAKGKLSFFDLDKNTHIHTITHTFTKTVYPIFRHDKTLRILPVKTSVTTVKYNTN</sequence>
<dbReference type="SMART" id="SM00449">
    <property type="entry name" value="SPRY"/>
    <property type="match status" value="1"/>
</dbReference>
<protein>
    <recommendedName>
        <fullName evidence="3">Tripartite motif-containing protein 35-like</fullName>
    </recommendedName>
</protein>